<dbReference type="EMBL" id="UYRT01019943">
    <property type="protein sequence ID" value="VDK58875.1"/>
    <property type="molecule type" value="Genomic_DNA"/>
</dbReference>
<proteinExistence type="predicted"/>
<keyword evidence="2" id="KW-1185">Reference proteome</keyword>
<sequence>MPHMFLELPGVETEVAEIEAAEGATTAGEGVVAEAAEQQPGADQMAIRVLELRSRAINIPVPAVEEAERNDELLAFSLLNLVFLPRHFRGTLRGPGSDPYRILVVGYGQCQIGTFADNSNEHFNRISHMLEMTRKQGCTCMMISMLSLQNAAYQDAATEGSAR</sequence>
<evidence type="ECO:0000313" key="1">
    <source>
        <dbReference type="EMBL" id="VDK58875.1"/>
    </source>
</evidence>
<organism evidence="3">
    <name type="scientific">Gongylonema pulchrum</name>
    <dbReference type="NCBI Taxonomy" id="637853"/>
    <lineage>
        <taxon>Eukaryota</taxon>
        <taxon>Metazoa</taxon>
        <taxon>Ecdysozoa</taxon>
        <taxon>Nematoda</taxon>
        <taxon>Chromadorea</taxon>
        <taxon>Rhabditida</taxon>
        <taxon>Spirurina</taxon>
        <taxon>Spiruromorpha</taxon>
        <taxon>Spiruroidea</taxon>
        <taxon>Gongylonematidae</taxon>
        <taxon>Gongylonema</taxon>
    </lineage>
</organism>
<protein>
    <submittedName>
        <fullName evidence="1 3">Uncharacterized protein</fullName>
    </submittedName>
</protein>
<dbReference type="AlphaFoldDB" id="A0A183DFU0"/>
<dbReference type="Proteomes" id="UP000271098">
    <property type="component" value="Unassembled WGS sequence"/>
</dbReference>
<reference evidence="1 2" key="2">
    <citation type="submission" date="2018-11" db="EMBL/GenBank/DDBJ databases">
        <authorList>
            <consortium name="Pathogen Informatics"/>
        </authorList>
    </citation>
    <scope>NUCLEOTIDE SEQUENCE [LARGE SCALE GENOMIC DNA]</scope>
</reference>
<reference evidence="3" key="1">
    <citation type="submission" date="2016-06" db="UniProtKB">
        <authorList>
            <consortium name="WormBaseParasite"/>
        </authorList>
    </citation>
    <scope>IDENTIFICATION</scope>
</reference>
<evidence type="ECO:0000313" key="2">
    <source>
        <dbReference type="Proteomes" id="UP000271098"/>
    </source>
</evidence>
<dbReference type="WBParaSite" id="GPUH_0000759001-mRNA-1">
    <property type="protein sequence ID" value="GPUH_0000759001-mRNA-1"/>
    <property type="gene ID" value="GPUH_0000759001"/>
</dbReference>
<evidence type="ECO:0000313" key="3">
    <source>
        <dbReference type="WBParaSite" id="GPUH_0000759001-mRNA-1"/>
    </source>
</evidence>
<gene>
    <name evidence="1" type="ORF">GPUH_LOCUS7582</name>
</gene>
<name>A0A183DFU0_9BILA</name>
<accession>A0A183DFU0</accession>